<dbReference type="InterPro" id="IPR045701">
    <property type="entry name" value="DUF6059"/>
</dbReference>
<dbReference type="STRING" id="235985.SAMN05414137_102554"/>
<dbReference type="RefSeq" id="WP_042443900.1">
    <property type="nucleotide sequence ID" value="NZ_BBPN01000005.1"/>
</dbReference>
<evidence type="ECO:0000313" key="3">
    <source>
        <dbReference type="Proteomes" id="UP000183015"/>
    </source>
</evidence>
<accession>A0A1H7I9A3</accession>
<protein>
    <submittedName>
        <fullName evidence="2">Uncharacterized protein</fullName>
    </submittedName>
</protein>
<proteinExistence type="predicted"/>
<dbReference type="AlphaFoldDB" id="A0A1H7I9A3"/>
<keyword evidence="3" id="KW-1185">Reference proteome</keyword>
<dbReference type="Proteomes" id="UP000183015">
    <property type="component" value="Unassembled WGS sequence"/>
</dbReference>
<dbReference type="eggNOG" id="ENOG5031RUY">
    <property type="taxonomic scope" value="Bacteria"/>
</dbReference>
<reference evidence="3" key="1">
    <citation type="submission" date="2016-10" db="EMBL/GenBank/DDBJ databases">
        <authorList>
            <person name="Varghese N."/>
        </authorList>
    </citation>
    <scope>NUCLEOTIDE SEQUENCE [LARGE SCALE GENOMIC DNA]</scope>
    <source>
        <strain evidence="3">DSM 45096 / BCRC 16803 / CGMCC 4.1857 / CIP 109030 / JCM 12277 / KCTC 19219 / NBRC 100920 / 33214</strain>
    </source>
</reference>
<name>A0A1H7I9A3_STRJI</name>
<evidence type="ECO:0000313" key="2">
    <source>
        <dbReference type="EMBL" id="SEK59008.1"/>
    </source>
</evidence>
<organism evidence="2 3">
    <name type="scientific">Streptacidiphilus jiangxiensis</name>
    <dbReference type="NCBI Taxonomy" id="235985"/>
    <lineage>
        <taxon>Bacteria</taxon>
        <taxon>Bacillati</taxon>
        <taxon>Actinomycetota</taxon>
        <taxon>Actinomycetes</taxon>
        <taxon>Kitasatosporales</taxon>
        <taxon>Streptomycetaceae</taxon>
        <taxon>Streptacidiphilus</taxon>
    </lineage>
</organism>
<dbReference type="Pfam" id="PF19534">
    <property type="entry name" value="DUF6059"/>
    <property type="match status" value="1"/>
</dbReference>
<dbReference type="EMBL" id="FOAZ01000002">
    <property type="protein sequence ID" value="SEK59008.1"/>
    <property type="molecule type" value="Genomic_DNA"/>
</dbReference>
<sequence length="93" mass="10507">MNRARGRFRPSFRVRWWLRTLGREGLLALVHLGAYFSVTTPEYAALVAAERPRRPSPGHPERLVPGRPPGTGEAALWEQFDHTLTHVGAARRP</sequence>
<gene>
    <name evidence="2" type="ORF">SAMN05414137_102554</name>
</gene>
<feature type="region of interest" description="Disordered" evidence="1">
    <location>
        <begin position="51"/>
        <end position="72"/>
    </location>
</feature>
<dbReference type="OrthoDB" id="3402695at2"/>
<evidence type="ECO:0000256" key="1">
    <source>
        <dbReference type="SAM" id="MobiDB-lite"/>
    </source>
</evidence>